<comment type="caution">
    <text evidence="2">The sequence shown here is derived from an EMBL/GenBank/DDBJ whole genome shotgun (WGS) entry which is preliminary data.</text>
</comment>
<reference evidence="2" key="2">
    <citation type="journal article" date="2021" name="PeerJ">
        <title>Extensive microbial diversity within the chicken gut microbiome revealed by metagenomics and culture.</title>
        <authorList>
            <person name="Gilroy R."/>
            <person name="Ravi A."/>
            <person name="Getino M."/>
            <person name="Pursley I."/>
            <person name="Horton D.L."/>
            <person name="Alikhan N.F."/>
            <person name="Baker D."/>
            <person name="Gharbi K."/>
            <person name="Hall N."/>
            <person name="Watson M."/>
            <person name="Adriaenssens E.M."/>
            <person name="Foster-Nyarko E."/>
            <person name="Jarju S."/>
            <person name="Secka A."/>
            <person name="Antonio M."/>
            <person name="Oren A."/>
            <person name="Chaudhuri R.R."/>
            <person name="La Ragione R."/>
            <person name="Hildebrand F."/>
            <person name="Pallen M.J."/>
        </authorList>
    </citation>
    <scope>NUCLEOTIDE SEQUENCE</scope>
    <source>
        <strain evidence="2">F1-3629</strain>
    </source>
</reference>
<evidence type="ECO:0008006" key="4">
    <source>
        <dbReference type="Google" id="ProtNLM"/>
    </source>
</evidence>
<name>A0A940IFM4_9BACT</name>
<keyword evidence="1" id="KW-0732">Signal</keyword>
<dbReference type="Gene3D" id="2.40.160.170">
    <property type="match status" value="1"/>
</dbReference>
<dbReference type="AlphaFoldDB" id="A0A940IFM4"/>
<evidence type="ECO:0000313" key="3">
    <source>
        <dbReference type="Proteomes" id="UP000771749"/>
    </source>
</evidence>
<feature type="signal peptide" evidence="1">
    <location>
        <begin position="1"/>
        <end position="25"/>
    </location>
</feature>
<organism evidence="2 3">
    <name type="scientific">Candidatus Cryptobacteroides gallistercoris</name>
    <dbReference type="NCBI Taxonomy" id="2840765"/>
    <lineage>
        <taxon>Bacteria</taxon>
        <taxon>Pseudomonadati</taxon>
        <taxon>Bacteroidota</taxon>
        <taxon>Bacteroidia</taxon>
        <taxon>Bacteroidales</taxon>
        <taxon>Candidatus Cryptobacteroides</taxon>
    </lineage>
</organism>
<dbReference type="EMBL" id="JADIMJ010000048">
    <property type="protein sequence ID" value="MBO8453726.1"/>
    <property type="molecule type" value="Genomic_DNA"/>
</dbReference>
<accession>A0A940IFM4</accession>
<protein>
    <recommendedName>
        <fullName evidence="4">Outer membrane protein beta-barrel domain-containing protein</fullName>
    </recommendedName>
</protein>
<dbReference type="Proteomes" id="UP000771749">
    <property type="component" value="Unassembled WGS sequence"/>
</dbReference>
<evidence type="ECO:0000256" key="1">
    <source>
        <dbReference type="SAM" id="SignalP"/>
    </source>
</evidence>
<evidence type="ECO:0000313" key="2">
    <source>
        <dbReference type="EMBL" id="MBO8453726.1"/>
    </source>
</evidence>
<proteinExistence type="predicted"/>
<reference evidence="2" key="1">
    <citation type="submission" date="2020-10" db="EMBL/GenBank/DDBJ databases">
        <authorList>
            <person name="Gilroy R."/>
        </authorList>
    </citation>
    <scope>NUCLEOTIDE SEQUENCE</scope>
    <source>
        <strain evidence="2">F1-3629</strain>
    </source>
</reference>
<sequence>MRRISLTFTFALMSLMSFLAVPGYAGDDADMAYARRHAFSNVGLSAGVSIYGAGVSVSTPLARSVNLRLDYHLLCMSSPLKQSSSPNVAVISDSRSFEIYPEGGKETLNSHVLRLLVDWTPFRHGAGSVFLTGGLLFQNKIAYRYSEMYDKAVFADFGLTGKDLSQVEIIRPGGRYGLNEDCAVGCYASRPEVGVYVGLTFGRPVPKRRVGVRGEIGMPVYFGYWSVHGDAPVLNFRPFSTGLMSNSPVTASLYLAVHVTVRLLKDK</sequence>
<feature type="chain" id="PRO_5036760575" description="Outer membrane protein beta-barrel domain-containing protein" evidence="1">
    <location>
        <begin position="26"/>
        <end position="267"/>
    </location>
</feature>
<gene>
    <name evidence="2" type="ORF">IAC07_03255</name>
</gene>